<evidence type="ECO:0008006" key="4">
    <source>
        <dbReference type="Google" id="ProtNLM"/>
    </source>
</evidence>
<name>A0AAV5USQ9_9BILA</name>
<accession>A0AAV5USQ9</accession>
<gene>
    <name evidence="2" type="ORF">PFISCL1PPCAC_641</name>
</gene>
<feature type="region of interest" description="Disordered" evidence="1">
    <location>
        <begin position="1"/>
        <end position="24"/>
    </location>
</feature>
<comment type="caution">
    <text evidence="2">The sequence shown here is derived from an EMBL/GenBank/DDBJ whole genome shotgun (WGS) entry which is preliminary data.</text>
</comment>
<proteinExistence type="predicted"/>
<evidence type="ECO:0000313" key="2">
    <source>
        <dbReference type="EMBL" id="GMT09344.1"/>
    </source>
</evidence>
<organism evidence="2 3">
    <name type="scientific">Pristionchus fissidentatus</name>
    <dbReference type="NCBI Taxonomy" id="1538716"/>
    <lineage>
        <taxon>Eukaryota</taxon>
        <taxon>Metazoa</taxon>
        <taxon>Ecdysozoa</taxon>
        <taxon>Nematoda</taxon>
        <taxon>Chromadorea</taxon>
        <taxon>Rhabditida</taxon>
        <taxon>Rhabditina</taxon>
        <taxon>Diplogasteromorpha</taxon>
        <taxon>Diplogasteroidea</taxon>
        <taxon>Neodiplogasteridae</taxon>
        <taxon>Pristionchus</taxon>
    </lineage>
</organism>
<reference evidence="2" key="1">
    <citation type="submission" date="2023-10" db="EMBL/GenBank/DDBJ databases">
        <title>Genome assembly of Pristionchus species.</title>
        <authorList>
            <person name="Yoshida K."/>
            <person name="Sommer R.J."/>
        </authorList>
    </citation>
    <scope>NUCLEOTIDE SEQUENCE</scope>
    <source>
        <strain evidence="2">RS5133</strain>
    </source>
</reference>
<dbReference type="EMBL" id="BTSY01000001">
    <property type="protein sequence ID" value="GMT09344.1"/>
    <property type="molecule type" value="Genomic_DNA"/>
</dbReference>
<feature type="non-terminal residue" evidence="2">
    <location>
        <position position="1"/>
    </location>
</feature>
<dbReference type="Proteomes" id="UP001432322">
    <property type="component" value="Unassembled WGS sequence"/>
</dbReference>
<dbReference type="AlphaFoldDB" id="A0AAV5USQ9"/>
<keyword evidence="3" id="KW-1185">Reference proteome</keyword>
<sequence>FRTSGAGPATTIDCSASPDQDEKSSGCFYRRYTDDSDVKAGLIEGGCGNLQCRGDKENCRFHMDSESGLMATSNFCCCYGEECNTFDKAEKVGGEAMF</sequence>
<evidence type="ECO:0000313" key="3">
    <source>
        <dbReference type="Proteomes" id="UP001432322"/>
    </source>
</evidence>
<evidence type="ECO:0000256" key="1">
    <source>
        <dbReference type="SAM" id="MobiDB-lite"/>
    </source>
</evidence>
<protein>
    <recommendedName>
        <fullName evidence="4">Activin types I and II receptor domain-containing protein</fullName>
    </recommendedName>
</protein>